<gene>
    <name evidence="1" type="ORF">BN138_1115</name>
</gene>
<sequence length="70" mass="8130">MTEAALLSAFAQRANIHSQADFDAIARALRRGKYLPRKTVRQRPLLPGRVRLERFCLHRTGRRYHQQTTG</sequence>
<organism evidence="1">
    <name type="scientific">termite gut metagenome</name>
    <dbReference type="NCBI Taxonomy" id="433724"/>
    <lineage>
        <taxon>unclassified sequences</taxon>
        <taxon>metagenomes</taxon>
        <taxon>organismal metagenomes</taxon>
    </lineage>
</organism>
<accession>S0DF21</accession>
<dbReference type="AlphaFoldDB" id="S0DF21"/>
<protein>
    <submittedName>
        <fullName evidence="1">Uncharacterized protein</fullName>
    </submittedName>
</protein>
<evidence type="ECO:0000313" key="1">
    <source>
        <dbReference type="EMBL" id="CCO21927.1"/>
    </source>
</evidence>
<reference evidence="1" key="1">
    <citation type="submission" date="2012-10" db="EMBL/GenBank/DDBJ databases">
        <authorList>
            <person name="Sandrine L."/>
        </authorList>
    </citation>
    <scope>NUCLEOTIDE SEQUENCE</scope>
</reference>
<reference evidence="1" key="2">
    <citation type="journal article" date="2013" name="Biotechnol. Biofuels">
        <title>Mining for hemicellulases in the fungus-growing termite Pseudacanthotermes militaris using functional metagenomics.</title>
        <authorList>
            <person name="Bastien G."/>
            <person name="Arnal G."/>
            <person name="Bozonnet S."/>
            <person name="Laguerre S."/>
            <person name="Ferreira F."/>
            <person name="Faure R."/>
            <person name="Henrissat B."/>
            <person name="Lefevre F."/>
            <person name="Robe P."/>
            <person name="Bouchez O."/>
            <person name="Noirot C."/>
            <person name="Dumon C."/>
            <person name="O'Donohue M."/>
        </authorList>
    </citation>
    <scope>NUCLEOTIDE SEQUENCE</scope>
</reference>
<name>S0DF21_9ZZZZ</name>
<dbReference type="EMBL" id="HF548335">
    <property type="protein sequence ID" value="CCO21927.1"/>
    <property type="molecule type" value="Genomic_DNA"/>
</dbReference>
<proteinExistence type="predicted"/>